<keyword evidence="3" id="KW-1185">Reference proteome</keyword>
<dbReference type="NCBIfam" id="TIGR02099">
    <property type="entry name" value="YhdP family protein"/>
    <property type="match status" value="1"/>
</dbReference>
<evidence type="ECO:0000313" key="3">
    <source>
        <dbReference type="Proteomes" id="UP000318294"/>
    </source>
</evidence>
<dbReference type="EMBL" id="VJON01000031">
    <property type="protein sequence ID" value="TSE33102.1"/>
    <property type="molecule type" value="Genomic_DNA"/>
</dbReference>
<evidence type="ECO:0000259" key="1">
    <source>
        <dbReference type="Pfam" id="PF13116"/>
    </source>
</evidence>
<dbReference type="InterPro" id="IPR011836">
    <property type="entry name" value="YhdP"/>
</dbReference>
<comment type="caution">
    <text evidence="2">The sequence shown here is derived from an EMBL/GenBank/DDBJ whole genome shotgun (WGS) entry which is preliminary data.</text>
</comment>
<accession>A0A554XB82</accession>
<gene>
    <name evidence="2" type="ORF">Tchar_01849</name>
</gene>
<dbReference type="Pfam" id="PF13116">
    <property type="entry name" value="YhdP"/>
    <property type="match status" value="1"/>
</dbReference>
<dbReference type="PANTHER" id="PTHR38690:SF1">
    <property type="entry name" value="PROTEASE"/>
    <property type="match status" value="1"/>
</dbReference>
<reference evidence="2 3" key="1">
    <citation type="submission" date="2019-07" db="EMBL/GenBank/DDBJ databases">
        <title>Tepidimonas charontis SPSP-6 draft genome.</title>
        <authorList>
            <person name="Da Costa M.S."/>
            <person name="Froufe H.J.C."/>
            <person name="Egas C."/>
            <person name="Albuquerque L."/>
        </authorList>
    </citation>
    <scope>NUCLEOTIDE SEQUENCE [LARGE SCALE GENOMIC DNA]</scope>
    <source>
        <strain evidence="2 3">SPSP-6</strain>
    </source>
</reference>
<protein>
    <recommendedName>
        <fullName evidence="1">YhdP central domain-containing protein</fullName>
    </recommendedName>
</protein>
<organism evidence="2 3">
    <name type="scientific">Tepidimonas charontis</name>
    <dbReference type="NCBI Taxonomy" id="2267262"/>
    <lineage>
        <taxon>Bacteria</taxon>
        <taxon>Pseudomonadati</taxon>
        <taxon>Pseudomonadota</taxon>
        <taxon>Betaproteobacteria</taxon>
        <taxon>Burkholderiales</taxon>
        <taxon>Tepidimonas</taxon>
    </lineage>
</organism>
<dbReference type="InterPro" id="IPR025263">
    <property type="entry name" value="YhdP_central"/>
</dbReference>
<evidence type="ECO:0000313" key="2">
    <source>
        <dbReference type="EMBL" id="TSE33102.1"/>
    </source>
</evidence>
<feature type="domain" description="YhdP central" evidence="1">
    <location>
        <begin position="6"/>
        <end position="1315"/>
    </location>
</feature>
<name>A0A554XB82_9BURK</name>
<dbReference type="PANTHER" id="PTHR38690">
    <property type="entry name" value="PROTEASE-RELATED"/>
    <property type="match status" value="1"/>
</dbReference>
<dbReference type="Proteomes" id="UP000318294">
    <property type="component" value="Unassembled WGS sequence"/>
</dbReference>
<proteinExistence type="predicted"/>
<sequence>MGWGALQWWIVPRVEAWRPTLEAVATRALGVPVRIGRVEAEARWATAALTLYDVRLHDAEGNTALALPRVAADVSVRSLWRLGVDRLLVEAPVLEVRRLPDGRLRVAGLDVSATPEDDSAVADWFFAQREFHLRGGRLSWIDETRPHVPPLTLEAVDLLVRNPGLRHEWRLDATPPPQWGERFSVRGRFVRPFWQTHAGRWRDWSGELYAHAPRLDMRELGRYLDTAALWGVQSLQAHGALRLWMPVRRGTPQAVTADLDWRDVHVAWAVPARVPEPLVLPRVAGRLQLQRDGATLVWQGDRLVVVGGDGTPWPTTQWRFEMTTVADALRAWALRADRLDLAALQRLVRVLPVDEAVHDWARATEPVGAVEDLSLRWAAAEAGARPRWAASGRVRGLGLRAGEPGTAPAPDVPAFGRPGLQGVDAEFAFDETGGRATLTLRRGALVFPGVFEDPRLAFDELDAELRWRLDGDAVDVDVPRLRFANADAAGSGRARWRTADPASSRARDRFPGVLDLDVQLSRANAAQVARYLPLTVDADARHYVRTAVRAGQASEVRFRVSGDLWDFPFASAADGRFDVRARLRDVTLDYAPVYLLPAGSVPWPALEGVNAELVIERHRLDIRQAEGRVVGQAALRAQQVHAVIDDYMADHPQLRVQGTVRGPGDEALRFVRISPLRGLTAQALDAARASGTLEVGLDLRIPLDDADATRVRGQVRLAGNDVQVRPDTPLLQAVRGTLDFSEAGFEMRAATARALGGELRFGGAMTRVDGAAVVRFDAQGSFTAEGLAAGADWDWARWLARHARGGARYALQLVFDARGSALRFDSDLRGLAVNLPAPLNKPADGAWPLHVRIDPLTDGAAQAVRDRLRVALDTGAPATAIEAEYERQHRGERTDVLRGRLALGAELPAWPEMGVAAAVRMAELDLDAWTQRLAEPADGSAARPLTPWAGDAAGYWPQQIGVSVQRVRWAGRDFDGLTLGGTRDGGLWRLSVAARQFDGYVEYRGGAEERLLARLAYLHIPASAQADLERWASQPGSMPALDVVVDAFELGDRALGRLEIVAANREARQGAEAVREWRLQTLRLTVPEARLSASGNWAPTPSLTAPGQAAAARRTALQLRLDIDDAGALLRRFGFADVVRGGRGGLEGALGWLGSPLALHTPSLSGELQIDVQRGQFLKADPGVAKLLGVLSLQSLPRRLVLDFRDVFSEGFAFDYLRGDVRIVRGAASTRNLQMRGVNAAVLIEGSADLVRETQDLTAVVIPELNAGTASLLAAAVNPVTGLGTLIAQWLLREPLQAAATQTFRIHGSWADPQVERVARTIESSAAPGTENRQERMP</sequence>